<proteinExistence type="predicted"/>
<accession>A0ABQ9ZXK6</accession>
<evidence type="ECO:0000313" key="2">
    <source>
        <dbReference type="Proteomes" id="UP001234178"/>
    </source>
</evidence>
<protein>
    <submittedName>
        <fullName evidence="1">Uncharacterized protein</fullName>
    </submittedName>
</protein>
<feature type="non-terminal residue" evidence="1">
    <location>
        <position position="1"/>
    </location>
</feature>
<dbReference type="EMBL" id="JAOYFB010000010">
    <property type="protein sequence ID" value="KAK4017637.1"/>
    <property type="molecule type" value="Genomic_DNA"/>
</dbReference>
<name>A0ABQ9ZXK6_9CRUS</name>
<reference evidence="1 2" key="1">
    <citation type="journal article" date="2023" name="Nucleic Acids Res.">
        <title>The hologenome of Daphnia magna reveals possible DNA methylation and microbiome-mediated evolution of the host genome.</title>
        <authorList>
            <person name="Chaturvedi A."/>
            <person name="Li X."/>
            <person name="Dhandapani V."/>
            <person name="Marshall H."/>
            <person name="Kissane S."/>
            <person name="Cuenca-Cambronero M."/>
            <person name="Asole G."/>
            <person name="Calvet F."/>
            <person name="Ruiz-Romero M."/>
            <person name="Marangio P."/>
            <person name="Guigo R."/>
            <person name="Rago D."/>
            <person name="Mirbahai L."/>
            <person name="Eastwood N."/>
            <person name="Colbourne J.K."/>
            <person name="Zhou J."/>
            <person name="Mallon E."/>
            <person name="Orsini L."/>
        </authorList>
    </citation>
    <scope>NUCLEOTIDE SEQUENCE [LARGE SCALE GENOMIC DNA]</scope>
    <source>
        <strain evidence="1">LRV0_1</strain>
    </source>
</reference>
<keyword evidence="2" id="KW-1185">Reference proteome</keyword>
<dbReference type="Proteomes" id="UP001234178">
    <property type="component" value="Unassembled WGS sequence"/>
</dbReference>
<gene>
    <name evidence="1" type="ORF">OUZ56_033269</name>
</gene>
<evidence type="ECO:0000313" key="1">
    <source>
        <dbReference type="EMBL" id="KAK4017637.1"/>
    </source>
</evidence>
<sequence>IMNTNKTHVYVVELSARWPRPARGEAERREGKYKQSRLSYKDYNMVSEVRNKLFLFCVG</sequence>
<comment type="caution">
    <text evidence="1">The sequence shown here is derived from an EMBL/GenBank/DDBJ whole genome shotgun (WGS) entry which is preliminary data.</text>
</comment>
<organism evidence="1 2">
    <name type="scientific">Daphnia magna</name>
    <dbReference type="NCBI Taxonomy" id="35525"/>
    <lineage>
        <taxon>Eukaryota</taxon>
        <taxon>Metazoa</taxon>
        <taxon>Ecdysozoa</taxon>
        <taxon>Arthropoda</taxon>
        <taxon>Crustacea</taxon>
        <taxon>Branchiopoda</taxon>
        <taxon>Diplostraca</taxon>
        <taxon>Cladocera</taxon>
        <taxon>Anomopoda</taxon>
        <taxon>Daphniidae</taxon>
        <taxon>Daphnia</taxon>
    </lineage>
</organism>